<keyword evidence="2" id="KW-1003">Cell membrane</keyword>
<organism evidence="9 10">
    <name type="scientific">[Clostridium] citroniae WAL-19142</name>
    <dbReference type="NCBI Taxonomy" id="742734"/>
    <lineage>
        <taxon>Bacteria</taxon>
        <taxon>Bacillati</taxon>
        <taxon>Bacillota</taxon>
        <taxon>Clostridia</taxon>
        <taxon>Lachnospirales</taxon>
        <taxon>Lachnospiraceae</taxon>
        <taxon>Enterocloster</taxon>
    </lineage>
</organism>
<dbReference type="InterPro" id="IPR004681">
    <property type="entry name" value="TRAP_DctM"/>
</dbReference>
<dbReference type="GO" id="GO:0022857">
    <property type="term" value="F:transmembrane transporter activity"/>
    <property type="evidence" value="ECO:0007669"/>
    <property type="project" value="TreeGrafter"/>
</dbReference>
<name>A0A0J9CC16_9FIRM</name>
<comment type="subcellular location">
    <subcellularLocation>
        <location evidence="1">Cell inner membrane</location>
        <topology evidence="1">Multi-pass membrane protein</topology>
    </subcellularLocation>
</comment>
<keyword evidence="4 7" id="KW-0812">Transmembrane</keyword>
<evidence type="ECO:0000256" key="2">
    <source>
        <dbReference type="ARBA" id="ARBA00022475"/>
    </source>
</evidence>
<feature type="transmembrane region" description="Helical" evidence="7">
    <location>
        <begin position="174"/>
        <end position="196"/>
    </location>
</feature>
<evidence type="ECO:0000256" key="7">
    <source>
        <dbReference type="SAM" id="Phobius"/>
    </source>
</evidence>
<sequence>MSTAAIVLIVSVIIFAVLGVPLVWSLVLACVCSVAAGGTLDALPILVQRMFAGGLQYSLLAIFFFVLAGAIMQYGGLSKRLVDFANSLVGHISGGASLVCVIACTFFAAISGSAVATTAAIGGIMYPELKRLGYPEDYAAALPAAAGVLGVIIPPSVLFILYGNVASVSPGKLLMAGVIPGLMGAFFICIMCYVFAKRKSYPRNEGFEAKVVIKTLKDSIWALLMPIIILGGIYTGIFTPTESGVAAAAYGLICATVIYRDMDLALFRRVIKESCRTTANVMILCMAATSFSYLLTIYQIPATLSRFLIANVSNRYMFMIGVIILLLFLGMFMDVAASILILAPMLAPVAVAFGIDPIQFGLIFVFTMAIGQATPPFGTNLFVACGYSGRSVMSIGKHSLVFCSALVLVILLCMIFPGISTLLPGVMTQ</sequence>
<dbReference type="EMBL" id="ADLK01000008">
    <property type="protein sequence ID" value="KMW22667.1"/>
    <property type="molecule type" value="Genomic_DNA"/>
</dbReference>
<gene>
    <name evidence="9" type="ORF">HMPREF9470_01202</name>
</gene>
<evidence type="ECO:0000256" key="6">
    <source>
        <dbReference type="ARBA" id="ARBA00023136"/>
    </source>
</evidence>
<dbReference type="PIRSF" id="PIRSF006066">
    <property type="entry name" value="HI0050"/>
    <property type="match status" value="1"/>
</dbReference>
<evidence type="ECO:0000256" key="1">
    <source>
        <dbReference type="ARBA" id="ARBA00004429"/>
    </source>
</evidence>
<feature type="transmembrane region" description="Helical" evidence="7">
    <location>
        <begin position="281"/>
        <end position="301"/>
    </location>
</feature>
<evidence type="ECO:0000256" key="5">
    <source>
        <dbReference type="ARBA" id="ARBA00022989"/>
    </source>
</evidence>
<keyword evidence="6 7" id="KW-0472">Membrane</keyword>
<dbReference type="OrthoDB" id="9785600at2"/>
<dbReference type="GO" id="GO:0005886">
    <property type="term" value="C:plasma membrane"/>
    <property type="evidence" value="ECO:0007669"/>
    <property type="project" value="UniProtKB-SubCell"/>
</dbReference>
<keyword evidence="3" id="KW-0997">Cell inner membrane</keyword>
<dbReference type="PANTHER" id="PTHR33362:SF3">
    <property type="entry name" value="SIALIC ACID TRAP TRANSPORTER PERMEASE PROTEIN SIAT"/>
    <property type="match status" value="1"/>
</dbReference>
<evidence type="ECO:0000256" key="3">
    <source>
        <dbReference type="ARBA" id="ARBA00022519"/>
    </source>
</evidence>
<feature type="transmembrane region" description="Helical" evidence="7">
    <location>
        <begin position="57"/>
        <end position="76"/>
    </location>
</feature>
<accession>A0A0J9CC16</accession>
<feature type="domain" description="TRAP C4-dicarboxylate transport system permease DctM subunit" evidence="8">
    <location>
        <begin position="9"/>
        <end position="419"/>
    </location>
</feature>
<feature type="transmembrane region" description="Helical" evidence="7">
    <location>
        <begin position="399"/>
        <end position="419"/>
    </location>
</feature>
<dbReference type="Proteomes" id="UP000037392">
    <property type="component" value="Unassembled WGS sequence"/>
</dbReference>
<dbReference type="GeneID" id="93164648"/>
<protein>
    <recommendedName>
        <fullName evidence="8">TRAP C4-dicarboxylate transport system permease DctM subunit domain-containing protein</fullName>
    </recommendedName>
</protein>
<feature type="transmembrane region" description="Helical" evidence="7">
    <location>
        <begin position="220"/>
        <end position="237"/>
    </location>
</feature>
<dbReference type="AlphaFoldDB" id="A0A0J9CC16"/>
<dbReference type="InterPro" id="IPR010656">
    <property type="entry name" value="DctM"/>
</dbReference>
<dbReference type="NCBIfam" id="TIGR00786">
    <property type="entry name" value="dctM"/>
    <property type="match status" value="1"/>
</dbReference>
<feature type="transmembrane region" description="Helical" evidence="7">
    <location>
        <begin position="96"/>
        <end position="126"/>
    </location>
</feature>
<comment type="caution">
    <text evidence="9">The sequence shown here is derived from an EMBL/GenBank/DDBJ whole genome shotgun (WGS) entry which is preliminary data.</text>
</comment>
<keyword evidence="5 7" id="KW-1133">Transmembrane helix</keyword>
<reference evidence="9 10" key="1">
    <citation type="submission" date="2011-04" db="EMBL/GenBank/DDBJ databases">
        <title>The Genome Sequence of Clostridium citroniae WAL-19142.</title>
        <authorList>
            <consortium name="The Broad Institute Genome Sequencing Platform"/>
            <person name="Earl A."/>
            <person name="Ward D."/>
            <person name="Feldgarden M."/>
            <person name="Gevers D."/>
            <person name="Warren Y.A."/>
            <person name="Tyrrell K.L."/>
            <person name="Citron D.M."/>
            <person name="Goldstein E.J."/>
            <person name="Daigneault M."/>
            <person name="Allen-Vercoe E."/>
            <person name="Young S.K."/>
            <person name="Zeng Q."/>
            <person name="Gargeya S."/>
            <person name="Fitzgerald M."/>
            <person name="Haas B."/>
            <person name="Abouelleil A."/>
            <person name="Alvarado L."/>
            <person name="Arachchi H.M."/>
            <person name="Berlin A."/>
            <person name="Brown A."/>
            <person name="Chapman S.B."/>
            <person name="Chen Z."/>
            <person name="Dunbar C."/>
            <person name="Freedman E."/>
            <person name="Gearin G."/>
            <person name="Gellesch M."/>
            <person name="Goldberg J."/>
            <person name="Griggs A."/>
            <person name="Gujja S."/>
            <person name="Heilman E.R."/>
            <person name="Heiman D."/>
            <person name="Howarth C."/>
            <person name="Larson L."/>
            <person name="Lui A."/>
            <person name="MacDonald P.J."/>
            <person name="Mehta T."/>
            <person name="Montmayeur A."/>
            <person name="Murphy C."/>
            <person name="Neiman D."/>
            <person name="Pearson M."/>
            <person name="Priest M."/>
            <person name="Roberts A."/>
            <person name="Saif S."/>
            <person name="Shea T."/>
            <person name="Shenoy N."/>
            <person name="Sisk P."/>
            <person name="Stolte C."/>
            <person name="Sykes S."/>
            <person name="White J."/>
            <person name="Yandava C."/>
            <person name="Wortman J."/>
            <person name="Nusbaum C."/>
            <person name="Birren B."/>
        </authorList>
    </citation>
    <scope>NUCLEOTIDE SEQUENCE [LARGE SCALE GENOMIC DNA]</scope>
    <source>
        <strain evidence="9 10">WAL-19142</strain>
    </source>
</reference>
<evidence type="ECO:0000313" key="9">
    <source>
        <dbReference type="EMBL" id="KMW22667.1"/>
    </source>
</evidence>
<dbReference type="PANTHER" id="PTHR33362">
    <property type="entry name" value="SIALIC ACID TRAP TRANSPORTER PERMEASE PROTEIN SIAT-RELATED"/>
    <property type="match status" value="1"/>
</dbReference>
<feature type="transmembrane region" description="Helical" evidence="7">
    <location>
        <begin position="6"/>
        <end position="36"/>
    </location>
</feature>
<evidence type="ECO:0000256" key="4">
    <source>
        <dbReference type="ARBA" id="ARBA00022692"/>
    </source>
</evidence>
<dbReference type="RefSeq" id="WP_048929411.1">
    <property type="nucleotide sequence ID" value="NZ_KQ235876.1"/>
</dbReference>
<proteinExistence type="predicted"/>
<evidence type="ECO:0000259" key="8">
    <source>
        <dbReference type="Pfam" id="PF06808"/>
    </source>
</evidence>
<dbReference type="PATRIC" id="fig|742734.4.peg.1291"/>
<feature type="transmembrane region" description="Helical" evidence="7">
    <location>
        <begin position="243"/>
        <end position="260"/>
    </location>
</feature>
<dbReference type="Pfam" id="PF06808">
    <property type="entry name" value="DctM"/>
    <property type="match status" value="1"/>
</dbReference>
<evidence type="ECO:0000313" key="10">
    <source>
        <dbReference type="Proteomes" id="UP000037392"/>
    </source>
</evidence>
<feature type="transmembrane region" description="Helical" evidence="7">
    <location>
        <begin position="138"/>
        <end position="162"/>
    </location>
</feature>